<gene>
    <name evidence="1" type="ORF">BACCIP111895_01333</name>
</gene>
<proteinExistence type="predicted"/>
<organism evidence="1 2">
    <name type="scientific">Neobacillus rhizosphaerae</name>
    <dbReference type="NCBI Taxonomy" id="2880965"/>
    <lineage>
        <taxon>Bacteria</taxon>
        <taxon>Bacillati</taxon>
        <taxon>Bacillota</taxon>
        <taxon>Bacilli</taxon>
        <taxon>Bacillales</taxon>
        <taxon>Bacillaceae</taxon>
        <taxon>Neobacillus</taxon>
    </lineage>
</organism>
<comment type="caution">
    <text evidence="1">The sequence shown here is derived from an EMBL/GenBank/DDBJ whole genome shotgun (WGS) entry which is preliminary data.</text>
</comment>
<sequence length="68" mass="7812">MGVLIFIVGRFIEKMIIDPIQRQKFVIGEIAEKLVIYSNVFANNLYTSPARDAFIVASDNEDAKRKFF</sequence>
<keyword evidence="2" id="KW-1185">Reference proteome</keyword>
<reference evidence="1" key="1">
    <citation type="submission" date="2022-04" db="EMBL/GenBank/DDBJ databases">
        <authorList>
            <person name="Criscuolo A."/>
        </authorList>
    </citation>
    <scope>NUCLEOTIDE SEQUENCE</scope>
    <source>
        <strain evidence="1">CIP111895</strain>
    </source>
</reference>
<dbReference type="Proteomes" id="UP000838308">
    <property type="component" value="Unassembled WGS sequence"/>
</dbReference>
<protein>
    <submittedName>
        <fullName evidence="1">Uncharacterized protein</fullName>
    </submittedName>
</protein>
<dbReference type="RefSeq" id="WP_248734513.1">
    <property type="nucleotide sequence ID" value="NZ_CALBWS010000006.1"/>
</dbReference>
<evidence type="ECO:0000313" key="2">
    <source>
        <dbReference type="Proteomes" id="UP000838308"/>
    </source>
</evidence>
<evidence type="ECO:0000313" key="1">
    <source>
        <dbReference type="EMBL" id="CAH2714179.1"/>
    </source>
</evidence>
<dbReference type="EMBL" id="CALBWS010000006">
    <property type="protein sequence ID" value="CAH2714179.1"/>
    <property type="molecule type" value="Genomic_DNA"/>
</dbReference>
<name>A0ABN8KLN5_9BACI</name>
<accession>A0ABN8KLN5</accession>